<name>A0AAN8JGM8_PATCE</name>
<accession>A0AAN8JGM8</accession>
<dbReference type="Gene3D" id="3.40.50.11350">
    <property type="match status" value="1"/>
</dbReference>
<proteinExistence type="predicted"/>
<evidence type="ECO:0000313" key="2">
    <source>
        <dbReference type="Proteomes" id="UP001347796"/>
    </source>
</evidence>
<dbReference type="Proteomes" id="UP001347796">
    <property type="component" value="Unassembled WGS sequence"/>
</dbReference>
<organism evidence="1 2">
    <name type="scientific">Patella caerulea</name>
    <name type="common">Rayed Mediterranean limpet</name>
    <dbReference type="NCBI Taxonomy" id="87958"/>
    <lineage>
        <taxon>Eukaryota</taxon>
        <taxon>Metazoa</taxon>
        <taxon>Spiralia</taxon>
        <taxon>Lophotrochozoa</taxon>
        <taxon>Mollusca</taxon>
        <taxon>Gastropoda</taxon>
        <taxon>Patellogastropoda</taxon>
        <taxon>Patelloidea</taxon>
        <taxon>Patellidae</taxon>
        <taxon>Patella</taxon>
    </lineage>
</organism>
<comment type="caution">
    <text evidence="1">The sequence shown here is derived from an EMBL/GenBank/DDBJ whole genome shotgun (WGS) entry which is preliminary data.</text>
</comment>
<dbReference type="AlphaFoldDB" id="A0AAN8JGM8"/>
<sequence length="410" mass="47124">MRKLKLVLLLLTVLMVLIQIYHMTITSQSTSQRVQKSTNHMHMHLKYMHINKPDSRMHTGTEGDQSKQRYLVYNCDGKSGQCGGFFDQLKGVMVGYLISQLTDRVFLIEMTSTPCKLSSYLSPNKVAWNKTIPKNVLSKLTTSRQNFVDSVTFYKGVATYDFQKLFKEDVIYFRANFDYIDNLKLNVNYKSKLKWMENRTKDGIYQKIFHDLFKISDKIQLILDDFQERALPRATKNKSLVCAHIRMGRNPTIPGDSNVISTTEDVKNGLRFLHQNVCKISKNRSHSCANDTSTGSNFYNHVKVFVSTDSYDVLETVRQEFKMEFVENKGVIVHVEQGRQHENICEGFEKLVSDFLILTKCDVLLLSKSGLSRMASYIRGGSNGLYCNIKNKGVQKCEVEKLKSLYKVKG</sequence>
<gene>
    <name evidence="1" type="ORF">SNE40_013693</name>
</gene>
<evidence type="ECO:0000313" key="1">
    <source>
        <dbReference type="EMBL" id="KAK6175175.1"/>
    </source>
</evidence>
<dbReference type="EMBL" id="JAZGQO010000010">
    <property type="protein sequence ID" value="KAK6175175.1"/>
    <property type="molecule type" value="Genomic_DNA"/>
</dbReference>
<keyword evidence="2" id="KW-1185">Reference proteome</keyword>
<reference evidence="1 2" key="1">
    <citation type="submission" date="2024-01" db="EMBL/GenBank/DDBJ databases">
        <title>The genome of the rayed Mediterranean limpet Patella caerulea (Linnaeus, 1758).</title>
        <authorList>
            <person name="Anh-Thu Weber A."/>
            <person name="Halstead-Nussloch G."/>
        </authorList>
    </citation>
    <scope>NUCLEOTIDE SEQUENCE [LARGE SCALE GENOMIC DNA]</scope>
    <source>
        <strain evidence="1">AATW-2023a</strain>
        <tissue evidence="1">Whole specimen</tissue>
    </source>
</reference>
<protein>
    <submittedName>
        <fullName evidence="1">Uncharacterized protein</fullName>
    </submittedName>
</protein>